<dbReference type="OrthoDB" id="5522031at2"/>
<dbReference type="RefSeq" id="WP_104977588.1">
    <property type="nucleotide sequence ID" value="NZ_CP012673.1"/>
</dbReference>
<dbReference type="PANTHER" id="PTHR46086">
    <property type="entry name" value="ALPHA/BETA-HYDROLASES SUPERFAMILY PROTEIN"/>
    <property type="match status" value="1"/>
</dbReference>
<dbReference type="GO" id="GO:0004806">
    <property type="term" value="F:triacylglycerol lipase activity"/>
    <property type="evidence" value="ECO:0007669"/>
    <property type="project" value="InterPro"/>
</dbReference>
<protein>
    <recommendedName>
        <fullName evidence="1">Fungal lipase-type domain-containing protein</fullName>
    </recommendedName>
</protein>
<dbReference type="GO" id="GO:0006629">
    <property type="term" value="P:lipid metabolic process"/>
    <property type="evidence" value="ECO:0007669"/>
    <property type="project" value="InterPro"/>
</dbReference>
<organism evidence="2 3">
    <name type="scientific">Sorangium cellulosum</name>
    <name type="common">Polyangium cellulosum</name>
    <dbReference type="NCBI Taxonomy" id="56"/>
    <lineage>
        <taxon>Bacteria</taxon>
        <taxon>Pseudomonadati</taxon>
        <taxon>Myxococcota</taxon>
        <taxon>Polyangia</taxon>
        <taxon>Polyangiales</taxon>
        <taxon>Polyangiaceae</taxon>
        <taxon>Sorangium</taxon>
    </lineage>
</organism>
<dbReference type="InterPro" id="IPR044819">
    <property type="entry name" value="OBL-like"/>
</dbReference>
<feature type="domain" description="Fungal lipase-type" evidence="1">
    <location>
        <begin position="209"/>
        <end position="285"/>
    </location>
</feature>
<evidence type="ECO:0000313" key="2">
    <source>
        <dbReference type="EMBL" id="AUX39656.1"/>
    </source>
</evidence>
<gene>
    <name evidence="2" type="ORF">SOCE26_010510</name>
</gene>
<dbReference type="CDD" id="cd00519">
    <property type="entry name" value="Lipase_3"/>
    <property type="match status" value="1"/>
</dbReference>
<evidence type="ECO:0000259" key="1">
    <source>
        <dbReference type="Pfam" id="PF01764"/>
    </source>
</evidence>
<dbReference type="InterPro" id="IPR002921">
    <property type="entry name" value="Fungal_lipase-type"/>
</dbReference>
<dbReference type="Proteomes" id="UP000238348">
    <property type="component" value="Chromosome"/>
</dbReference>
<dbReference type="SUPFAM" id="SSF53474">
    <property type="entry name" value="alpha/beta-Hydrolases"/>
    <property type="match status" value="1"/>
</dbReference>
<proteinExistence type="predicted"/>
<dbReference type="PANTHER" id="PTHR46086:SF3">
    <property type="entry name" value="TRIACYLGLYCEROL LIPASE OBL1"/>
    <property type="match status" value="1"/>
</dbReference>
<dbReference type="EMBL" id="CP012673">
    <property type="protein sequence ID" value="AUX39656.1"/>
    <property type="molecule type" value="Genomic_DNA"/>
</dbReference>
<dbReference type="Gene3D" id="3.40.50.1820">
    <property type="entry name" value="alpha/beta hydrolase"/>
    <property type="match status" value="1"/>
</dbReference>
<name>A0A2L0EK29_SORCE</name>
<evidence type="ECO:0000313" key="3">
    <source>
        <dbReference type="Proteomes" id="UP000238348"/>
    </source>
</evidence>
<dbReference type="Pfam" id="PF01764">
    <property type="entry name" value="Lipase_3"/>
    <property type="match status" value="1"/>
</dbReference>
<dbReference type="InterPro" id="IPR029058">
    <property type="entry name" value="AB_hydrolase_fold"/>
</dbReference>
<dbReference type="AlphaFoldDB" id="A0A2L0EK29"/>
<reference evidence="2 3" key="1">
    <citation type="submission" date="2015-09" db="EMBL/GenBank/DDBJ databases">
        <title>Sorangium comparison.</title>
        <authorList>
            <person name="Zaburannyi N."/>
            <person name="Bunk B."/>
            <person name="Overmann J."/>
            <person name="Mueller R."/>
        </authorList>
    </citation>
    <scope>NUCLEOTIDE SEQUENCE [LARGE SCALE GENOMIC DNA]</scope>
    <source>
        <strain evidence="2 3">So ce26</strain>
    </source>
</reference>
<sequence>MLIEGIFSAGLGQGGARSEDLERRYPSAFARLARTQAGEYDREIAKVLAFTSTWTYSNVRTFAGVMARRGLLGAHAASLAMANDALLVNTSAFLVQSPDRKVAILSFRGTEPRNAINWLTDASTRMSPLPTAGRVHGGFYHAVRAMWEPLKHLLKGLHAGRDLCQQLGELERQWVTPCPGGARAAGHGEGSPAQGDVAALEDGGGLEALYITGHSLGAALAVIAAVLIEWDDDLADLRQAVRGVYTYGQPMVGDRTFALEYENTVGKRLFRHVYGRDIVPRMPPFTIGGYVHLGRQYNSGDTGWEYEPKPVRQAITVGLSNTLGVAAWLTQQISPISWLRLPFSWGDHMPINYLRASMTAAPGTELD</sequence>
<accession>A0A2L0EK29</accession>